<dbReference type="AlphaFoldDB" id="A0A7C4Q300"/>
<dbReference type="SUPFAM" id="SSF54913">
    <property type="entry name" value="GlnB-like"/>
    <property type="match status" value="1"/>
</dbReference>
<accession>A0A7C4Q300</accession>
<comment type="caution">
    <text evidence="1">The sequence shown here is derived from an EMBL/GenBank/DDBJ whole genome shotgun (WGS) entry which is preliminary data.</text>
</comment>
<evidence type="ECO:0008006" key="2">
    <source>
        <dbReference type="Google" id="ProtNLM"/>
    </source>
</evidence>
<organism evidence="1">
    <name type="scientific">Bellilinea caldifistulae</name>
    <dbReference type="NCBI Taxonomy" id="360411"/>
    <lineage>
        <taxon>Bacteria</taxon>
        <taxon>Bacillati</taxon>
        <taxon>Chloroflexota</taxon>
        <taxon>Anaerolineae</taxon>
        <taxon>Anaerolineales</taxon>
        <taxon>Anaerolineaceae</taxon>
        <taxon>Bellilinea</taxon>
    </lineage>
</organism>
<name>A0A7C4Q300_9CHLR</name>
<reference evidence="1" key="1">
    <citation type="journal article" date="2020" name="mSystems">
        <title>Genome- and Community-Level Interaction Insights into Carbon Utilization and Element Cycling Functions of Hydrothermarchaeota in Hydrothermal Sediment.</title>
        <authorList>
            <person name="Zhou Z."/>
            <person name="Liu Y."/>
            <person name="Xu W."/>
            <person name="Pan J."/>
            <person name="Luo Z.H."/>
            <person name="Li M."/>
        </authorList>
    </citation>
    <scope>NUCLEOTIDE SEQUENCE [LARGE SCALE GENOMIC DNA]</scope>
    <source>
        <strain evidence="1">SpSt-556</strain>
    </source>
</reference>
<dbReference type="InterPro" id="IPR011322">
    <property type="entry name" value="N-reg_PII-like_a/b"/>
</dbReference>
<proteinExistence type="predicted"/>
<dbReference type="InterPro" id="IPR015867">
    <property type="entry name" value="N-reg_PII/ATP_PRibTrfase_C"/>
</dbReference>
<evidence type="ECO:0000313" key="1">
    <source>
        <dbReference type="EMBL" id="HGS86172.1"/>
    </source>
</evidence>
<protein>
    <recommendedName>
        <fullName evidence="2">P-II family nitrogen regulator</fullName>
    </recommendedName>
</protein>
<dbReference type="EMBL" id="DSXR01000014">
    <property type="protein sequence ID" value="HGS86172.1"/>
    <property type="molecule type" value="Genomic_DNA"/>
</dbReference>
<sequence length="121" mass="13696">MFMILFVLDEPSRLDEVLEGWSEIGIQGITIIESTGFYRRQIKRSKLHLTFLVEPPSSILEEGNITLFTAVEDQALVERCLQKTEQIVGDLEKPHSGVFMSWPLSSAKGLHKHSEEGKKTP</sequence>
<gene>
    <name evidence="1" type="ORF">ENT17_00975</name>
</gene>
<dbReference type="Gene3D" id="3.30.70.120">
    <property type="match status" value="1"/>
</dbReference>